<evidence type="ECO:0000313" key="2">
    <source>
        <dbReference type="Proteomes" id="UP000612456"/>
    </source>
</evidence>
<proteinExistence type="predicted"/>
<dbReference type="InterPro" id="IPR053780">
    <property type="entry name" value="Gp66-like"/>
</dbReference>
<keyword evidence="2" id="KW-1185">Reference proteome</keyword>
<reference evidence="1" key="1">
    <citation type="journal article" date="2014" name="Int. J. Syst. Evol. Microbiol.">
        <title>Complete genome sequence of Corynebacterium casei LMG S-19264T (=DSM 44701T), isolated from a smear-ripened cheese.</title>
        <authorList>
            <consortium name="US DOE Joint Genome Institute (JGI-PGF)"/>
            <person name="Walter F."/>
            <person name="Albersmeier A."/>
            <person name="Kalinowski J."/>
            <person name="Ruckert C."/>
        </authorList>
    </citation>
    <scope>NUCLEOTIDE SEQUENCE</scope>
    <source>
        <strain evidence="1">CGMCC 1.15178</strain>
    </source>
</reference>
<gene>
    <name evidence="1" type="ORF">GCM10010911_13170</name>
</gene>
<reference evidence="1" key="2">
    <citation type="submission" date="2020-09" db="EMBL/GenBank/DDBJ databases">
        <authorList>
            <person name="Sun Q."/>
            <person name="Zhou Y."/>
        </authorList>
    </citation>
    <scope>NUCLEOTIDE SEQUENCE</scope>
    <source>
        <strain evidence="1">CGMCC 1.15178</strain>
    </source>
</reference>
<dbReference type="NCBIfam" id="NF045478">
    <property type="entry name" value="XF1762_fam"/>
    <property type="match status" value="1"/>
</dbReference>
<dbReference type="AlphaFoldDB" id="A0A917DP76"/>
<sequence length="177" mass="20778">MREFVPAGFTMSQSPIKWFWVFIHETLRKYTIYSEDELNDRRWDLHDEGFDLLWDSAMSRPEAVRYMEEFYPDYSRFEPIPTPIIFRQACDFINKNHRHHVAPQGMKFALGISNGQKLVGVLTAGRPISRHQDDGLTLEITRVCVNGAYIHLCSKLYATARRIAREMGYRSLIRYIG</sequence>
<protein>
    <submittedName>
        <fullName evidence="1">Uncharacterized protein</fullName>
    </submittedName>
</protein>
<accession>A0A917DP76</accession>
<name>A0A917DP76_9BACL</name>
<dbReference type="Proteomes" id="UP000612456">
    <property type="component" value="Unassembled WGS sequence"/>
</dbReference>
<comment type="caution">
    <text evidence="1">The sequence shown here is derived from an EMBL/GenBank/DDBJ whole genome shotgun (WGS) entry which is preliminary data.</text>
</comment>
<organism evidence="1 2">
    <name type="scientific">Paenibacillus nasutitermitis</name>
    <dbReference type="NCBI Taxonomy" id="1652958"/>
    <lineage>
        <taxon>Bacteria</taxon>
        <taxon>Bacillati</taxon>
        <taxon>Bacillota</taxon>
        <taxon>Bacilli</taxon>
        <taxon>Bacillales</taxon>
        <taxon>Paenibacillaceae</taxon>
        <taxon>Paenibacillus</taxon>
    </lineage>
</organism>
<dbReference type="RefSeq" id="WP_188990262.1">
    <property type="nucleotide sequence ID" value="NZ_BMHP01000001.1"/>
</dbReference>
<evidence type="ECO:0000313" key="1">
    <source>
        <dbReference type="EMBL" id="GGD56797.1"/>
    </source>
</evidence>
<dbReference type="EMBL" id="BMHP01000001">
    <property type="protein sequence ID" value="GGD56797.1"/>
    <property type="molecule type" value="Genomic_DNA"/>
</dbReference>